<dbReference type="EMBL" id="CP155571">
    <property type="protein sequence ID" value="XFO72935.1"/>
    <property type="molecule type" value="Genomic_DNA"/>
</dbReference>
<keyword evidence="6" id="KW-1185">Reference proteome</keyword>
<feature type="domain" description="4Fe-4S ferredoxin-type" evidence="4">
    <location>
        <begin position="14"/>
        <end position="43"/>
    </location>
</feature>
<dbReference type="PROSITE" id="PS51379">
    <property type="entry name" value="4FE4S_FER_2"/>
    <property type="match status" value="1"/>
</dbReference>
<name>A0ABZ3J3X0_SPOA4</name>
<dbReference type="Gene3D" id="3.30.70.20">
    <property type="match status" value="1"/>
</dbReference>
<evidence type="ECO:0000256" key="3">
    <source>
        <dbReference type="ARBA" id="ARBA00023014"/>
    </source>
</evidence>
<dbReference type="SUPFAM" id="SSF54862">
    <property type="entry name" value="4Fe-4S ferredoxins"/>
    <property type="match status" value="1"/>
</dbReference>
<reference evidence="5" key="1">
    <citation type="submission" date="2024-05" db="EMBL/GenBank/DDBJ databases">
        <title>Isolation and characterization of Sporomusa carbonis sp. nov., a carboxydotrophic hydrogenogen in the genus of Sporomusa isolated from a charcoal burning pile.</title>
        <authorList>
            <person name="Boeer T."/>
            <person name="Rosenbaum F."/>
            <person name="Eysell L."/>
            <person name="Mueller V."/>
            <person name="Daniel R."/>
            <person name="Poehlein A."/>
        </authorList>
    </citation>
    <scope>NUCLEOTIDE SEQUENCE [LARGE SCALE GENOMIC DNA]</scope>
    <source>
        <strain evidence="5">DSM 3132</strain>
    </source>
</reference>
<proteinExistence type="predicted"/>
<keyword evidence="1" id="KW-0479">Metal-binding</keyword>
<gene>
    <name evidence="5" type="ORF">SPACI_029890</name>
</gene>
<dbReference type="InterPro" id="IPR017900">
    <property type="entry name" value="4Fe4S_Fe_S_CS"/>
</dbReference>
<keyword evidence="2" id="KW-0408">Iron</keyword>
<dbReference type="InterPro" id="IPR017896">
    <property type="entry name" value="4Fe4S_Fe-S-bd"/>
</dbReference>
<evidence type="ECO:0000313" key="6">
    <source>
        <dbReference type="Proteomes" id="UP000216052"/>
    </source>
</evidence>
<dbReference type="PROSITE" id="PS00198">
    <property type="entry name" value="4FE4S_FER_1"/>
    <property type="match status" value="1"/>
</dbReference>
<dbReference type="Proteomes" id="UP000216052">
    <property type="component" value="Chromosome"/>
</dbReference>
<protein>
    <recommendedName>
        <fullName evidence="4">4Fe-4S ferredoxin-type domain-containing protein</fullName>
    </recommendedName>
</protein>
<evidence type="ECO:0000259" key="4">
    <source>
        <dbReference type="PROSITE" id="PS51379"/>
    </source>
</evidence>
<accession>A0ABZ3J3X0</accession>
<evidence type="ECO:0000256" key="2">
    <source>
        <dbReference type="ARBA" id="ARBA00023004"/>
    </source>
</evidence>
<keyword evidence="3" id="KW-0411">Iron-sulfur</keyword>
<dbReference type="Pfam" id="PF00037">
    <property type="entry name" value="Fer4"/>
    <property type="match status" value="1"/>
</dbReference>
<organism evidence="5 6">
    <name type="scientific">Sporomusa acidovorans (strain ATCC 49682 / DSM 3132 / Mol)</name>
    <dbReference type="NCBI Taxonomy" id="1123286"/>
    <lineage>
        <taxon>Bacteria</taxon>
        <taxon>Bacillati</taxon>
        <taxon>Bacillota</taxon>
        <taxon>Negativicutes</taxon>
        <taxon>Selenomonadales</taxon>
        <taxon>Sporomusaceae</taxon>
        <taxon>Sporomusa</taxon>
    </lineage>
</organism>
<evidence type="ECO:0000313" key="5">
    <source>
        <dbReference type="EMBL" id="XFO72935.1"/>
    </source>
</evidence>
<sequence length="109" mass="11935">MRSCPVKAIGIDKGHARVIEERCILCGRCVLECPQQAKEIDWQMHEVIQAINTGRQVIMSLAPSYVAAFPEYSWESLVDCLTGAGIATVLETAEAADIVSQVYGNYCLS</sequence>
<evidence type="ECO:0000256" key="1">
    <source>
        <dbReference type="ARBA" id="ARBA00022723"/>
    </source>
</evidence>